<keyword evidence="3" id="KW-1003">Cell membrane</keyword>
<evidence type="ECO:0000259" key="8">
    <source>
        <dbReference type="Pfam" id="PF02687"/>
    </source>
</evidence>
<dbReference type="EMBL" id="JBBVGT010000002">
    <property type="protein sequence ID" value="MFB5945510.1"/>
    <property type="molecule type" value="Genomic_DNA"/>
</dbReference>
<evidence type="ECO:0000256" key="6">
    <source>
        <dbReference type="ARBA" id="ARBA00023136"/>
    </source>
</evidence>
<keyword evidence="5 7" id="KW-1133">Transmembrane helix</keyword>
<dbReference type="PANTHER" id="PTHR30489">
    <property type="entry name" value="LIPOPROTEIN-RELEASING SYSTEM TRANSMEMBRANE PROTEIN LOLE"/>
    <property type="match status" value="1"/>
</dbReference>
<feature type="transmembrane region" description="Helical" evidence="7">
    <location>
        <begin position="391"/>
        <end position="424"/>
    </location>
</feature>
<dbReference type="InterPro" id="IPR025857">
    <property type="entry name" value="MacB_PCD"/>
</dbReference>
<feature type="domain" description="ABC3 transporter permease C-terminal" evidence="8">
    <location>
        <begin position="308"/>
        <end position="426"/>
    </location>
</feature>
<reference evidence="10 11" key="1">
    <citation type="submission" date="2024-04" db="EMBL/GenBank/DDBJ databases">
        <title>Albibacterium profundi sp. nov., isolated from sediment of the Challenger Deep of Mariana Trench.</title>
        <authorList>
            <person name="Wang Y."/>
        </authorList>
    </citation>
    <scope>NUCLEOTIDE SEQUENCE [LARGE SCALE GENOMIC DNA]</scope>
    <source>
        <strain evidence="10 11">RHL897</strain>
    </source>
</reference>
<accession>A0ABV5CDP2</accession>
<feature type="domain" description="MacB-like periplasmic core" evidence="9">
    <location>
        <begin position="57"/>
        <end position="276"/>
    </location>
</feature>
<keyword evidence="6 7" id="KW-0472">Membrane</keyword>
<dbReference type="Pfam" id="PF12704">
    <property type="entry name" value="MacB_PCD"/>
    <property type="match status" value="1"/>
</dbReference>
<name>A0ABV5CDP2_9SPHI</name>
<organism evidence="10 11">
    <name type="scientific">Albibacterium profundi</name>
    <dbReference type="NCBI Taxonomy" id="3134906"/>
    <lineage>
        <taxon>Bacteria</taxon>
        <taxon>Pseudomonadati</taxon>
        <taxon>Bacteroidota</taxon>
        <taxon>Sphingobacteriia</taxon>
        <taxon>Sphingobacteriales</taxon>
        <taxon>Sphingobacteriaceae</taxon>
        <taxon>Albibacterium</taxon>
    </lineage>
</organism>
<evidence type="ECO:0000313" key="10">
    <source>
        <dbReference type="EMBL" id="MFB5945510.1"/>
    </source>
</evidence>
<evidence type="ECO:0000256" key="2">
    <source>
        <dbReference type="ARBA" id="ARBA00005236"/>
    </source>
</evidence>
<comment type="subcellular location">
    <subcellularLocation>
        <location evidence="1">Cell membrane</location>
        <topology evidence="1">Multi-pass membrane protein</topology>
    </subcellularLocation>
</comment>
<evidence type="ECO:0000256" key="7">
    <source>
        <dbReference type="SAM" id="Phobius"/>
    </source>
</evidence>
<dbReference type="InterPro" id="IPR051447">
    <property type="entry name" value="Lipoprotein-release_system"/>
</dbReference>
<evidence type="ECO:0000256" key="3">
    <source>
        <dbReference type="ARBA" id="ARBA00022475"/>
    </source>
</evidence>
<evidence type="ECO:0000256" key="1">
    <source>
        <dbReference type="ARBA" id="ARBA00004651"/>
    </source>
</evidence>
<sequence length="437" mass="48931">MSYQTKPSFIQGMVQRLQWDRKREPTHLLEDNMNTPLFIAKRYLFSKKSVNAINIISGISTLGVLIGSAALIIILSVFNGFELLILNMYSSFTPEIRIEPNVGKSFELPADLEEYLSQQEGIAHYTEVLQEKVLLRYGQNQYIANLKGENMRAVPEAVADSLLFQGKFVLKEKETNYAVVGAAIQAYLGINLKNDQKEISIYSPRKGVINSLNPAEEFNLRSIPLAGILMAQPVFDNVIIVPLSFARDVLDEPDRMSAVEIYVDKDADPQYIERSLIRLFGDQFLIKNRAQQNPTLYKVLNSEKWAIFFILTFVLIIAIFNIIGSLTMLVIDKKRDIAVLKSLGASDSFIKKIFFSEGMFISLLGCVVGMILGLSFCLLQQEYGLIKMDEAALVTSVFPISIKVTDFILVFATVTTVAFIASYVSSHLSVKGEEALS</sequence>
<protein>
    <submittedName>
        <fullName evidence="10">FtsX-like permease family protein</fullName>
    </submittedName>
</protein>
<dbReference type="Pfam" id="PF02687">
    <property type="entry name" value="FtsX"/>
    <property type="match status" value="1"/>
</dbReference>
<dbReference type="PANTHER" id="PTHR30489:SF0">
    <property type="entry name" value="LIPOPROTEIN-RELEASING SYSTEM TRANSMEMBRANE PROTEIN LOLE"/>
    <property type="match status" value="1"/>
</dbReference>
<comment type="caution">
    <text evidence="10">The sequence shown here is derived from an EMBL/GenBank/DDBJ whole genome shotgun (WGS) entry which is preliminary data.</text>
</comment>
<feature type="transmembrane region" description="Helical" evidence="7">
    <location>
        <begin position="52"/>
        <end position="78"/>
    </location>
</feature>
<proteinExistence type="inferred from homology"/>
<feature type="transmembrane region" description="Helical" evidence="7">
    <location>
        <begin position="305"/>
        <end position="331"/>
    </location>
</feature>
<evidence type="ECO:0000313" key="11">
    <source>
        <dbReference type="Proteomes" id="UP001580928"/>
    </source>
</evidence>
<evidence type="ECO:0000256" key="4">
    <source>
        <dbReference type="ARBA" id="ARBA00022692"/>
    </source>
</evidence>
<dbReference type="InterPro" id="IPR003838">
    <property type="entry name" value="ABC3_permease_C"/>
</dbReference>
<dbReference type="RefSeq" id="WP_375557047.1">
    <property type="nucleotide sequence ID" value="NZ_JBBVGT010000002.1"/>
</dbReference>
<feature type="transmembrane region" description="Helical" evidence="7">
    <location>
        <begin position="359"/>
        <end position="379"/>
    </location>
</feature>
<gene>
    <name evidence="10" type="ORF">WKR92_06675</name>
</gene>
<keyword evidence="11" id="KW-1185">Reference proteome</keyword>
<comment type="similarity">
    <text evidence="2">Belongs to the ABC-4 integral membrane protein family. LolC/E subfamily.</text>
</comment>
<keyword evidence="4 7" id="KW-0812">Transmembrane</keyword>
<dbReference type="Proteomes" id="UP001580928">
    <property type="component" value="Unassembled WGS sequence"/>
</dbReference>
<evidence type="ECO:0000256" key="5">
    <source>
        <dbReference type="ARBA" id="ARBA00022989"/>
    </source>
</evidence>
<evidence type="ECO:0000259" key="9">
    <source>
        <dbReference type="Pfam" id="PF12704"/>
    </source>
</evidence>